<organism evidence="5 6">
    <name type="scientific">Mesonia ostreae</name>
    <dbReference type="NCBI Taxonomy" id="861110"/>
    <lineage>
        <taxon>Bacteria</taxon>
        <taxon>Pseudomonadati</taxon>
        <taxon>Bacteroidota</taxon>
        <taxon>Flavobacteriia</taxon>
        <taxon>Flavobacteriales</taxon>
        <taxon>Flavobacteriaceae</taxon>
        <taxon>Mesonia</taxon>
    </lineage>
</organism>
<proteinExistence type="predicted"/>
<reference evidence="6" key="1">
    <citation type="submission" date="2023-07" db="EMBL/GenBank/DDBJ databases">
        <title>Isolating and identifying novel microbial strains from the Mariana Trench.</title>
        <authorList>
            <person name="Fu H."/>
        </authorList>
    </citation>
    <scope>NUCLEOTIDE SEQUENCE [LARGE SCALE GENOMIC DNA]</scope>
    <source>
        <strain evidence="6">T-y2</strain>
    </source>
</reference>
<keyword evidence="6" id="KW-1185">Reference proteome</keyword>
<accession>A0ABU2KFE0</accession>
<feature type="domain" description="Cleaved adhesin" evidence="3">
    <location>
        <begin position="86"/>
        <end position="205"/>
    </location>
</feature>
<dbReference type="EMBL" id="JAVRBG010000001">
    <property type="protein sequence ID" value="MDT0293378.1"/>
    <property type="molecule type" value="Genomic_DNA"/>
</dbReference>
<dbReference type="InterPro" id="IPR011628">
    <property type="entry name" value="Cleaved_adhesin"/>
</dbReference>
<dbReference type="InterPro" id="IPR026444">
    <property type="entry name" value="Secre_tail"/>
</dbReference>
<evidence type="ECO:0000313" key="6">
    <source>
        <dbReference type="Proteomes" id="UP001182991"/>
    </source>
</evidence>
<protein>
    <submittedName>
        <fullName evidence="5">Choice-of-anchor J domain-containing protein</fullName>
    </submittedName>
</protein>
<feature type="signal peptide" evidence="2">
    <location>
        <begin position="1"/>
        <end position="19"/>
    </location>
</feature>
<gene>
    <name evidence="5" type="ORF">RLT85_01895</name>
</gene>
<evidence type="ECO:0000313" key="5">
    <source>
        <dbReference type="EMBL" id="MDT0293378.1"/>
    </source>
</evidence>
<keyword evidence="1 2" id="KW-0732">Signal</keyword>
<dbReference type="Pfam" id="PF07675">
    <property type="entry name" value="Cleaved_Adhesin"/>
    <property type="match status" value="1"/>
</dbReference>
<evidence type="ECO:0000259" key="4">
    <source>
        <dbReference type="Pfam" id="PF18962"/>
    </source>
</evidence>
<evidence type="ECO:0000256" key="2">
    <source>
        <dbReference type="SAM" id="SignalP"/>
    </source>
</evidence>
<dbReference type="RefSeq" id="WP_311400346.1">
    <property type="nucleotide sequence ID" value="NZ_JAVRBG010000001.1"/>
</dbReference>
<name>A0ABU2KFE0_9FLAO</name>
<evidence type="ECO:0000256" key="1">
    <source>
        <dbReference type="ARBA" id="ARBA00022729"/>
    </source>
</evidence>
<evidence type="ECO:0000259" key="3">
    <source>
        <dbReference type="Pfam" id="PF07675"/>
    </source>
</evidence>
<dbReference type="Proteomes" id="UP001182991">
    <property type="component" value="Unassembled WGS sequence"/>
</dbReference>
<comment type="caution">
    <text evidence="5">The sequence shown here is derived from an EMBL/GenBank/DDBJ whole genome shotgun (WGS) entry which is preliminary data.</text>
</comment>
<dbReference type="NCBIfam" id="NF038128">
    <property type="entry name" value="choice_anch_J"/>
    <property type="match status" value="1"/>
</dbReference>
<dbReference type="NCBIfam" id="TIGR04183">
    <property type="entry name" value="Por_Secre_tail"/>
    <property type="match status" value="1"/>
</dbReference>
<dbReference type="Gene3D" id="2.60.120.200">
    <property type="match status" value="1"/>
</dbReference>
<sequence>MKKITLTLAAFAAALTMNAQTTLFEDSFEDYADFAIDNVGDWTLVDVDQSTTYGFNGITFDNSGAAFAFMVFNSTTTNPPLDPTDASDWTARTGVKAMTSFAATSAPNDDWMISPMVTLGTEGNVVTFFAKAADGTYNNEVFDIAISTTDTDPASFTVLEADLVPTAIDWQEFTVALDAYAEQDVYIAIHHKGNDQFGFQIDDFKVESDALKVDDQEFTGFNHYVANNVLTLKANTAISNAKLYNILGQEVISKKLDTQSADINLNALNSGVYLVQVQIEGKSKSFKIVKK</sequence>
<feature type="chain" id="PRO_5046314740" evidence="2">
    <location>
        <begin position="20"/>
        <end position="291"/>
    </location>
</feature>
<feature type="domain" description="Secretion system C-terminal sorting" evidence="4">
    <location>
        <begin position="226"/>
        <end position="288"/>
    </location>
</feature>
<dbReference type="Pfam" id="PF18962">
    <property type="entry name" value="Por_Secre_tail"/>
    <property type="match status" value="1"/>
</dbReference>